<accession>A0A5N5QXI1</accession>
<feature type="compositionally biased region" description="Low complexity" evidence="1">
    <location>
        <begin position="96"/>
        <end position="107"/>
    </location>
</feature>
<feature type="compositionally biased region" description="Low complexity" evidence="1">
    <location>
        <begin position="187"/>
        <end position="201"/>
    </location>
</feature>
<feature type="compositionally biased region" description="Polar residues" evidence="1">
    <location>
        <begin position="132"/>
        <end position="144"/>
    </location>
</feature>
<reference evidence="2 3" key="1">
    <citation type="journal article" date="2019" name="Fungal Biol. Biotechnol.">
        <title>Draft genome sequence of fastidious pathogen Ceratobasidium theobromae, which causes vascular-streak dieback in Theobroma cacao.</title>
        <authorList>
            <person name="Ali S.S."/>
            <person name="Asman A."/>
            <person name="Shao J."/>
            <person name="Firmansyah A.P."/>
            <person name="Susilo A.W."/>
            <person name="Rosmana A."/>
            <person name="McMahon P."/>
            <person name="Junaid M."/>
            <person name="Guest D."/>
            <person name="Kheng T.Y."/>
            <person name="Meinhardt L.W."/>
            <person name="Bailey B.A."/>
        </authorList>
    </citation>
    <scope>NUCLEOTIDE SEQUENCE [LARGE SCALE GENOMIC DNA]</scope>
    <source>
        <strain evidence="2 3">CT2</strain>
    </source>
</reference>
<sequence>MFNMNIEWGDQPAGKHHRSGHNRSGSESKGLFGGLFGGKKDDNRHAGHVYYYNSSRPNVPRRAETISVLPAGVKMPTGDKPEISYGEDGSKYLVIPPRRSNSSSRPRQIIVTNPSTPRRKDSTSSAHRDASRSTPRRSNSTARPTSPPVAPSARAHKIVGDPELVKQYENSQRNVARWVESVADPASTSRRPSTSRRTTTR</sequence>
<dbReference type="OrthoDB" id="3204492at2759"/>
<keyword evidence="3" id="KW-1185">Reference proteome</keyword>
<dbReference type="AlphaFoldDB" id="A0A5N5QXI1"/>
<evidence type="ECO:0000313" key="3">
    <source>
        <dbReference type="Proteomes" id="UP000383932"/>
    </source>
</evidence>
<feature type="region of interest" description="Disordered" evidence="1">
    <location>
        <begin position="1"/>
        <end position="201"/>
    </location>
</feature>
<name>A0A5N5QXI1_9AGAM</name>
<dbReference type="EMBL" id="SSOP01000002">
    <property type="protein sequence ID" value="KAB5596311.1"/>
    <property type="molecule type" value="Genomic_DNA"/>
</dbReference>
<organism evidence="2 3">
    <name type="scientific">Ceratobasidium theobromae</name>
    <dbReference type="NCBI Taxonomy" id="1582974"/>
    <lineage>
        <taxon>Eukaryota</taxon>
        <taxon>Fungi</taxon>
        <taxon>Dikarya</taxon>
        <taxon>Basidiomycota</taxon>
        <taxon>Agaricomycotina</taxon>
        <taxon>Agaricomycetes</taxon>
        <taxon>Cantharellales</taxon>
        <taxon>Ceratobasidiaceae</taxon>
        <taxon>Ceratobasidium</taxon>
    </lineage>
</organism>
<proteinExistence type="predicted"/>
<comment type="caution">
    <text evidence="2">The sequence shown here is derived from an EMBL/GenBank/DDBJ whole genome shotgun (WGS) entry which is preliminary data.</text>
</comment>
<dbReference type="Proteomes" id="UP000383932">
    <property type="component" value="Unassembled WGS sequence"/>
</dbReference>
<gene>
    <name evidence="2" type="ORF">CTheo_296</name>
</gene>
<evidence type="ECO:0000256" key="1">
    <source>
        <dbReference type="SAM" id="MobiDB-lite"/>
    </source>
</evidence>
<evidence type="ECO:0000313" key="2">
    <source>
        <dbReference type="EMBL" id="KAB5596311.1"/>
    </source>
</evidence>
<feature type="compositionally biased region" description="Basic and acidic residues" evidence="1">
    <location>
        <begin position="118"/>
        <end position="131"/>
    </location>
</feature>
<protein>
    <submittedName>
        <fullName evidence="2">3A domain-containing protein</fullName>
    </submittedName>
</protein>